<evidence type="ECO:0000313" key="1">
    <source>
        <dbReference type="EMBL" id="MFC3986638.1"/>
    </source>
</evidence>
<sequence length="75" mass="8397">VTVRVARSGSTVVMELMLTGSGGLAQIPAGRLQESQRFRRCFSQRKPRRKRWREARGGVTGLSLARTRSVLLRSL</sequence>
<comment type="caution">
    <text evidence="1">The sequence shown here is derived from an EMBL/GenBank/DDBJ whole genome shotgun (WGS) entry which is preliminary data.</text>
</comment>
<proteinExistence type="predicted"/>
<organism evidence="1 2">
    <name type="scientific">Streptosporangium jomthongense</name>
    <dbReference type="NCBI Taxonomy" id="1193683"/>
    <lineage>
        <taxon>Bacteria</taxon>
        <taxon>Bacillati</taxon>
        <taxon>Actinomycetota</taxon>
        <taxon>Actinomycetes</taxon>
        <taxon>Streptosporangiales</taxon>
        <taxon>Streptosporangiaceae</taxon>
        <taxon>Streptosporangium</taxon>
    </lineage>
</organism>
<reference evidence="2" key="1">
    <citation type="journal article" date="2019" name="Int. J. Syst. Evol. Microbiol.">
        <title>The Global Catalogue of Microorganisms (GCM) 10K type strain sequencing project: providing services to taxonomists for standard genome sequencing and annotation.</title>
        <authorList>
            <consortium name="The Broad Institute Genomics Platform"/>
            <consortium name="The Broad Institute Genome Sequencing Center for Infectious Disease"/>
            <person name="Wu L."/>
            <person name="Ma J."/>
        </authorList>
    </citation>
    <scope>NUCLEOTIDE SEQUENCE [LARGE SCALE GENOMIC DNA]</scope>
    <source>
        <strain evidence="2">TBRC 7912</strain>
    </source>
</reference>
<keyword evidence="2" id="KW-1185">Reference proteome</keyword>
<name>A0ABV8FD48_9ACTN</name>
<dbReference type="Proteomes" id="UP001595698">
    <property type="component" value="Unassembled WGS sequence"/>
</dbReference>
<protein>
    <submittedName>
        <fullName evidence="1">Uncharacterized protein</fullName>
    </submittedName>
</protein>
<dbReference type="EMBL" id="JBHSBC010000063">
    <property type="protein sequence ID" value="MFC3986638.1"/>
    <property type="molecule type" value="Genomic_DNA"/>
</dbReference>
<accession>A0ABV8FD48</accession>
<dbReference type="RefSeq" id="WP_386196996.1">
    <property type="nucleotide sequence ID" value="NZ_JBHSBC010000063.1"/>
</dbReference>
<gene>
    <name evidence="1" type="ORF">ACFOYY_41360</name>
</gene>
<feature type="non-terminal residue" evidence="1">
    <location>
        <position position="1"/>
    </location>
</feature>
<evidence type="ECO:0000313" key="2">
    <source>
        <dbReference type="Proteomes" id="UP001595698"/>
    </source>
</evidence>